<dbReference type="Gene3D" id="1.10.10.10">
    <property type="entry name" value="Winged helix-like DNA-binding domain superfamily/Winged helix DNA-binding domain"/>
    <property type="match status" value="1"/>
</dbReference>
<proteinExistence type="predicted"/>
<dbReference type="PANTHER" id="PTHR43712:SF1">
    <property type="entry name" value="HYPOTHETICAL O-METHYLTRANSFERASE (EUROFUNG)-RELATED"/>
    <property type="match status" value="1"/>
</dbReference>
<evidence type="ECO:0000256" key="1">
    <source>
        <dbReference type="ARBA" id="ARBA00022603"/>
    </source>
</evidence>
<dbReference type="Proteomes" id="UP001521116">
    <property type="component" value="Unassembled WGS sequence"/>
</dbReference>
<comment type="caution">
    <text evidence="6">The sequence shown here is derived from an EMBL/GenBank/DDBJ whole genome shotgun (WGS) entry which is preliminary data.</text>
</comment>
<dbReference type="EMBL" id="JAJVDC020000252">
    <property type="protein sequence ID" value="KAL1616846.1"/>
    <property type="molecule type" value="Genomic_DNA"/>
</dbReference>
<reference evidence="6 7" key="1">
    <citation type="submission" date="2024-02" db="EMBL/GenBank/DDBJ databases">
        <title>De novo assembly and annotation of 12 fungi associated with fruit tree decline syndrome in Ontario, Canada.</title>
        <authorList>
            <person name="Sulman M."/>
            <person name="Ellouze W."/>
            <person name="Ilyukhin E."/>
        </authorList>
    </citation>
    <scope>NUCLEOTIDE SEQUENCE [LARGE SCALE GENOMIC DNA]</scope>
    <source>
        <strain evidence="6 7">M1-105</strain>
    </source>
</reference>
<protein>
    <recommendedName>
        <fullName evidence="5">O-methyltransferase C-terminal domain-containing protein</fullName>
    </recommendedName>
</protein>
<dbReference type="SUPFAM" id="SSF46785">
    <property type="entry name" value="Winged helix' DNA-binding domain"/>
    <property type="match status" value="1"/>
</dbReference>
<feature type="region of interest" description="Disordered" evidence="4">
    <location>
        <begin position="528"/>
        <end position="551"/>
    </location>
</feature>
<dbReference type="InterPro" id="IPR029063">
    <property type="entry name" value="SAM-dependent_MTases_sf"/>
</dbReference>
<dbReference type="InterPro" id="IPR016461">
    <property type="entry name" value="COMT-like"/>
</dbReference>
<name>A0ABR3SC50_9PEZI</name>
<dbReference type="PROSITE" id="PS51683">
    <property type="entry name" value="SAM_OMT_II"/>
    <property type="match status" value="1"/>
</dbReference>
<feature type="compositionally biased region" description="Acidic residues" evidence="4">
    <location>
        <begin position="528"/>
        <end position="537"/>
    </location>
</feature>
<feature type="region of interest" description="Disordered" evidence="4">
    <location>
        <begin position="487"/>
        <end position="508"/>
    </location>
</feature>
<organism evidence="6 7">
    <name type="scientific">Neofusicoccum ribis</name>
    <dbReference type="NCBI Taxonomy" id="45134"/>
    <lineage>
        <taxon>Eukaryota</taxon>
        <taxon>Fungi</taxon>
        <taxon>Dikarya</taxon>
        <taxon>Ascomycota</taxon>
        <taxon>Pezizomycotina</taxon>
        <taxon>Dothideomycetes</taxon>
        <taxon>Dothideomycetes incertae sedis</taxon>
        <taxon>Botryosphaeriales</taxon>
        <taxon>Botryosphaeriaceae</taxon>
        <taxon>Neofusicoccum</taxon>
    </lineage>
</organism>
<dbReference type="InterPro" id="IPR036388">
    <property type="entry name" value="WH-like_DNA-bd_sf"/>
</dbReference>
<keyword evidence="3" id="KW-0949">S-adenosyl-L-methionine</keyword>
<dbReference type="Pfam" id="PF00891">
    <property type="entry name" value="Methyltransf_2"/>
    <property type="match status" value="1"/>
</dbReference>
<keyword evidence="7" id="KW-1185">Reference proteome</keyword>
<evidence type="ECO:0000256" key="3">
    <source>
        <dbReference type="ARBA" id="ARBA00022691"/>
    </source>
</evidence>
<gene>
    <name evidence="6" type="ORF">SLS56_011255</name>
</gene>
<feature type="domain" description="O-methyltransferase C-terminal" evidence="5">
    <location>
        <begin position="245"/>
        <end position="385"/>
    </location>
</feature>
<dbReference type="InterPro" id="IPR036390">
    <property type="entry name" value="WH_DNA-bd_sf"/>
</dbReference>
<evidence type="ECO:0000259" key="5">
    <source>
        <dbReference type="Pfam" id="PF00891"/>
    </source>
</evidence>
<accession>A0ABR3SC50</accession>
<evidence type="ECO:0000313" key="7">
    <source>
        <dbReference type="Proteomes" id="UP001521116"/>
    </source>
</evidence>
<feature type="compositionally biased region" description="Gly residues" evidence="4">
    <location>
        <begin position="491"/>
        <end position="503"/>
    </location>
</feature>
<dbReference type="Gene3D" id="3.40.50.150">
    <property type="entry name" value="Vaccinia Virus protein VP39"/>
    <property type="match status" value="1"/>
</dbReference>
<evidence type="ECO:0000256" key="2">
    <source>
        <dbReference type="ARBA" id="ARBA00022679"/>
    </source>
</evidence>
<keyword evidence="2" id="KW-0808">Transferase</keyword>
<evidence type="ECO:0000256" key="4">
    <source>
        <dbReference type="SAM" id="MobiDB-lite"/>
    </source>
</evidence>
<dbReference type="PANTHER" id="PTHR43712">
    <property type="entry name" value="PUTATIVE (AFU_ORTHOLOGUE AFUA_4G14580)-RELATED"/>
    <property type="match status" value="1"/>
</dbReference>
<dbReference type="InterPro" id="IPR001077">
    <property type="entry name" value="COMT_C"/>
</dbReference>
<sequence>MSSIQTLEHAVTSGPVQTTDRLIESLESLASGSIPSDLRNDESNRLRLVEAARVLSLRLEKPWDTMQRLIFCALPPHIAQVGVNLGLWDRLAARRGNAASVSELAKETGAEEELLARLLRYAATQWMVEQVGPGTFRASSVTHHLAMSGMKSVLFHVTRRNIGVYNSLPEWMERNEYKSPSNNSNLPFHLSKNTDLHFFDWLALHPDHQKAFNEYMAFQRVGQQSWLDVFPFSEHLKVRDPNRVLFVDVGGGHGHQCKGILEKYPFLSGRIVLEENDAGALESAKSIEGVEVLQHDFMKPQVVKGARVYYMRNILHDWPSEVCENILLNLKDALAPDSVILVDDLVLPDVGAPWYGASFDLLMMANYGSRERSVSEWDKIIGAVGLERQSLIERHDLPDERARAAAVAVVVGEAVGAEGDGAAGGEGGGVGEGEGGEPGFVVGGDGAEEEVVEEEGEGDGVGGVAGAGEGGADGGEGGFVGAEELVERDGGGGGGGGGGGRLGGGERGEEVLAAGAGWGLGVVGEVGEVEDAGEGVEDEGRSGDVGDGVVG</sequence>
<dbReference type="SUPFAM" id="SSF53335">
    <property type="entry name" value="S-adenosyl-L-methionine-dependent methyltransferases"/>
    <property type="match status" value="1"/>
</dbReference>
<keyword evidence="1" id="KW-0489">Methyltransferase</keyword>
<evidence type="ECO:0000313" key="6">
    <source>
        <dbReference type="EMBL" id="KAL1616846.1"/>
    </source>
</evidence>